<dbReference type="FunFam" id="1.10.1740.10:FF:000004">
    <property type="entry name" value="1-deoxy-D-xylulose 5-phosphate reductoisomerase"/>
    <property type="match status" value="1"/>
</dbReference>
<dbReference type="EC" id="1.1.1.267" evidence="4 12"/>
<feature type="binding site" evidence="12">
    <location>
        <position position="42"/>
    </location>
    <ligand>
        <name>NADPH</name>
        <dbReference type="ChEBI" id="CHEBI:57783"/>
    </ligand>
</feature>
<keyword evidence="6 12" id="KW-0521">NADP</keyword>
<protein>
    <recommendedName>
        <fullName evidence="11 12">1-deoxy-D-xylulose 5-phosphate reductoisomerase</fullName>
        <shortName evidence="12">DXP reductoisomerase</shortName>
        <ecNumber evidence="4 12">1.1.1.267</ecNumber>
    </recommendedName>
    <alternativeName>
        <fullName evidence="12">1-deoxyxylulose-5-phosphate reductoisomerase</fullName>
    </alternativeName>
    <alternativeName>
        <fullName evidence="12">2-C-methyl-D-erythritol 4-phosphate synthase</fullName>
    </alternativeName>
</protein>
<keyword evidence="7 12" id="KW-0560">Oxidoreductase</keyword>
<feature type="binding site" evidence="12">
    <location>
        <position position="227"/>
    </location>
    <ligand>
        <name>1-deoxy-D-xylulose 5-phosphate</name>
        <dbReference type="ChEBI" id="CHEBI:57792"/>
    </ligand>
</feature>
<evidence type="ECO:0000256" key="5">
    <source>
        <dbReference type="ARBA" id="ARBA00022723"/>
    </source>
</evidence>
<comment type="function">
    <text evidence="12">Catalyzes the NADPH-dependent rearrangement and reduction of 1-deoxy-D-xylulose-5-phosphate (DXP) to 2-C-methyl-D-erythritol 4-phosphate (MEP).</text>
</comment>
<feature type="binding site" evidence="12">
    <location>
        <position position="130"/>
    </location>
    <ligand>
        <name>NADPH</name>
        <dbReference type="ChEBI" id="CHEBI:57783"/>
    </ligand>
</feature>
<feature type="binding site" evidence="12">
    <location>
        <position position="218"/>
    </location>
    <ligand>
        <name>1-deoxy-D-xylulose 5-phosphate</name>
        <dbReference type="ChEBI" id="CHEBI:57792"/>
    </ligand>
</feature>
<feature type="binding site" evidence="12">
    <location>
        <position position="18"/>
    </location>
    <ligand>
        <name>NADPH</name>
        <dbReference type="ChEBI" id="CHEBI:57783"/>
    </ligand>
</feature>
<organism evidence="16 17">
    <name type="scientific">Thermodesulforhabdus norvegica</name>
    <dbReference type="NCBI Taxonomy" id="39841"/>
    <lineage>
        <taxon>Bacteria</taxon>
        <taxon>Pseudomonadati</taxon>
        <taxon>Thermodesulfobacteriota</taxon>
        <taxon>Syntrophobacteria</taxon>
        <taxon>Syntrophobacterales</taxon>
        <taxon>Thermodesulforhabdaceae</taxon>
        <taxon>Thermodesulforhabdus</taxon>
    </lineage>
</organism>
<dbReference type="FunFam" id="3.40.50.720:FF:000045">
    <property type="entry name" value="1-deoxy-D-xylulose 5-phosphate reductoisomerase"/>
    <property type="match status" value="1"/>
</dbReference>
<feature type="binding site" evidence="12">
    <location>
        <position position="19"/>
    </location>
    <ligand>
        <name>NADPH</name>
        <dbReference type="ChEBI" id="CHEBI:57783"/>
    </ligand>
</feature>
<evidence type="ECO:0000256" key="12">
    <source>
        <dbReference type="HAMAP-Rule" id="MF_00183"/>
    </source>
</evidence>
<keyword evidence="17" id="KW-1185">Reference proteome</keyword>
<comment type="cofactor">
    <cofactor evidence="1">
        <name>Co(2+)</name>
        <dbReference type="ChEBI" id="CHEBI:48828"/>
    </cofactor>
</comment>
<keyword evidence="8 12" id="KW-0464">Manganese</keyword>
<evidence type="ECO:0000313" key="17">
    <source>
        <dbReference type="Proteomes" id="UP000199611"/>
    </source>
</evidence>
<dbReference type="InterPro" id="IPR003821">
    <property type="entry name" value="DXP_reductoisomerase"/>
</dbReference>
<feature type="domain" description="1-deoxy-D-xylulose 5-phosphate reductoisomerase N-terminal" evidence="13">
    <location>
        <begin position="10"/>
        <end position="138"/>
    </location>
</feature>
<evidence type="ECO:0000256" key="11">
    <source>
        <dbReference type="ARBA" id="ARBA00071224"/>
    </source>
</evidence>
<evidence type="ECO:0000256" key="10">
    <source>
        <dbReference type="ARBA" id="ARBA00048543"/>
    </source>
</evidence>
<feature type="binding site" evidence="12">
    <location>
        <position position="43"/>
    </location>
    <ligand>
        <name>NADPH</name>
        <dbReference type="ChEBI" id="CHEBI:57783"/>
    </ligand>
</feature>
<dbReference type="Gene3D" id="3.40.50.720">
    <property type="entry name" value="NAD(P)-binding Rossmann-like Domain"/>
    <property type="match status" value="1"/>
</dbReference>
<evidence type="ECO:0000259" key="14">
    <source>
        <dbReference type="Pfam" id="PF08436"/>
    </source>
</evidence>
<feature type="binding site" evidence="12">
    <location>
        <position position="156"/>
    </location>
    <ligand>
        <name>Mn(2+)</name>
        <dbReference type="ChEBI" id="CHEBI:29035"/>
    </ligand>
</feature>
<feature type="domain" description="1-deoxy-D-xylulose 5-phosphate reductoisomerase C-terminal" evidence="14">
    <location>
        <begin position="152"/>
        <end position="235"/>
    </location>
</feature>
<dbReference type="InterPro" id="IPR013512">
    <property type="entry name" value="DXP_reductoisomerase_N"/>
</dbReference>
<dbReference type="GO" id="GO:0051484">
    <property type="term" value="P:isopentenyl diphosphate biosynthetic process, methylerythritol 4-phosphate pathway involved in terpenoid biosynthetic process"/>
    <property type="evidence" value="ECO:0007669"/>
    <property type="project" value="UniProtKB-ARBA"/>
</dbReference>
<feature type="binding site" evidence="12">
    <location>
        <position position="205"/>
    </location>
    <ligand>
        <name>1-deoxy-D-xylulose 5-phosphate</name>
        <dbReference type="ChEBI" id="CHEBI:57792"/>
    </ligand>
</feature>
<feature type="binding site" evidence="12">
    <location>
        <position position="17"/>
    </location>
    <ligand>
        <name>NADPH</name>
        <dbReference type="ChEBI" id="CHEBI:57783"/>
    </ligand>
</feature>
<dbReference type="PANTHER" id="PTHR30525:SF0">
    <property type="entry name" value="1-DEOXY-D-XYLULOSE 5-PHOSPHATE REDUCTOISOMERASE, CHLOROPLASTIC"/>
    <property type="match status" value="1"/>
</dbReference>
<dbReference type="PANTHER" id="PTHR30525">
    <property type="entry name" value="1-DEOXY-D-XYLULOSE 5-PHOSPHATE REDUCTOISOMERASE"/>
    <property type="match status" value="1"/>
</dbReference>
<comment type="similarity">
    <text evidence="3 12">Belongs to the DXR family.</text>
</comment>
<feature type="binding site" evidence="12">
    <location>
        <position position="223"/>
    </location>
    <ligand>
        <name>1-deoxy-D-xylulose 5-phosphate</name>
        <dbReference type="ChEBI" id="CHEBI:57792"/>
    </ligand>
</feature>
<comment type="catalytic activity">
    <reaction evidence="10">
        <text>2-C-methyl-D-erythritol 4-phosphate + NADP(+) = 1-deoxy-D-xylulose 5-phosphate + NADPH + H(+)</text>
        <dbReference type="Rhea" id="RHEA:13717"/>
        <dbReference type="ChEBI" id="CHEBI:15378"/>
        <dbReference type="ChEBI" id="CHEBI:57783"/>
        <dbReference type="ChEBI" id="CHEBI:57792"/>
        <dbReference type="ChEBI" id="CHEBI:58262"/>
        <dbReference type="ChEBI" id="CHEBI:58349"/>
        <dbReference type="EC" id="1.1.1.267"/>
    </reaction>
    <physiologicalReaction direction="right-to-left" evidence="10">
        <dbReference type="Rhea" id="RHEA:13719"/>
    </physiologicalReaction>
</comment>
<feature type="binding site" evidence="12">
    <location>
        <position position="16"/>
    </location>
    <ligand>
        <name>NADPH</name>
        <dbReference type="ChEBI" id="CHEBI:57783"/>
    </ligand>
</feature>
<dbReference type="AlphaFoldDB" id="A0A1I4QNH7"/>
<dbReference type="Pfam" id="PF13288">
    <property type="entry name" value="DXPR_C"/>
    <property type="match status" value="1"/>
</dbReference>
<accession>A0A1I4QNH7</accession>
<feature type="binding site" evidence="12">
    <location>
        <position position="158"/>
    </location>
    <ligand>
        <name>1-deoxy-D-xylulose 5-phosphate</name>
        <dbReference type="ChEBI" id="CHEBI:57792"/>
    </ligand>
</feature>
<gene>
    <name evidence="12" type="primary">dxr</name>
    <name evidence="16" type="ORF">SAMN05660836_00117</name>
</gene>
<dbReference type="SUPFAM" id="SSF55347">
    <property type="entry name" value="Glyceraldehyde-3-phosphate dehydrogenase-like, C-terminal domain"/>
    <property type="match status" value="1"/>
</dbReference>
<dbReference type="EMBL" id="FOUU01000001">
    <property type="protein sequence ID" value="SFM41260.1"/>
    <property type="molecule type" value="Genomic_DNA"/>
</dbReference>
<keyword evidence="9 12" id="KW-0414">Isoprene biosynthesis</keyword>
<keyword evidence="16" id="KW-0413">Isomerase</keyword>
<dbReference type="NCBIfam" id="TIGR00243">
    <property type="entry name" value="Dxr"/>
    <property type="match status" value="1"/>
</dbReference>
<dbReference type="NCBIfam" id="NF009114">
    <property type="entry name" value="PRK12464.1"/>
    <property type="match status" value="1"/>
</dbReference>
<feature type="binding site" evidence="12">
    <location>
        <position position="182"/>
    </location>
    <ligand>
        <name>1-deoxy-D-xylulose 5-phosphate</name>
        <dbReference type="ChEBI" id="CHEBI:57792"/>
    </ligand>
</feature>
<evidence type="ECO:0000313" key="16">
    <source>
        <dbReference type="EMBL" id="SFM41260.1"/>
    </source>
</evidence>
<evidence type="ECO:0000256" key="6">
    <source>
        <dbReference type="ARBA" id="ARBA00022857"/>
    </source>
</evidence>
<dbReference type="PIRSF" id="PIRSF006205">
    <property type="entry name" value="Dxp_reductismrs"/>
    <property type="match status" value="1"/>
</dbReference>
<dbReference type="HAMAP" id="MF_00183">
    <property type="entry name" value="DXP_reductoisom"/>
    <property type="match status" value="1"/>
</dbReference>
<dbReference type="Gene3D" id="1.10.1740.10">
    <property type="match status" value="1"/>
</dbReference>
<keyword evidence="12" id="KW-0460">Magnesium</keyword>
<evidence type="ECO:0000256" key="8">
    <source>
        <dbReference type="ARBA" id="ARBA00023211"/>
    </source>
</evidence>
<feature type="binding site" evidence="12">
    <location>
        <position position="224"/>
    </location>
    <ligand>
        <name>1-deoxy-D-xylulose 5-phosphate</name>
        <dbReference type="ChEBI" id="CHEBI:57792"/>
    </ligand>
</feature>
<evidence type="ECO:0000256" key="3">
    <source>
        <dbReference type="ARBA" id="ARBA00006825"/>
    </source>
</evidence>
<evidence type="ECO:0000256" key="2">
    <source>
        <dbReference type="ARBA" id="ARBA00005094"/>
    </source>
</evidence>
<dbReference type="SUPFAM" id="SSF51735">
    <property type="entry name" value="NAD(P)-binding Rossmann-fold domains"/>
    <property type="match status" value="1"/>
</dbReference>
<evidence type="ECO:0000259" key="13">
    <source>
        <dbReference type="Pfam" id="PF02670"/>
    </source>
</evidence>
<evidence type="ECO:0000256" key="7">
    <source>
        <dbReference type="ARBA" id="ARBA00023002"/>
    </source>
</evidence>
<feature type="binding site" evidence="12">
    <location>
        <position position="132"/>
    </location>
    <ligand>
        <name>NADPH</name>
        <dbReference type="ChEBI" id="CHEBI:57783"/>
    </ligand>
</feature>
<dbReference type="Pfam" id="PF02670">
    <property type="entry name" value="DXP_reductoisom"/>
    <property type="match status" value="1"/>
</dbReference>
<name>A0A1I4QNH7_9BACT</name>
<dbReference type="InterPro" id="IPR013644">
    <property type="entry name" value="DXP_reductoisomerase_C"/>
</dbReference>
<feature type="binding site" evidence="12">
    <location>
        <position position="157"/>
    </location>
    <ligand>
        <name>1-deoxy-D-xylulose 5-phosphate</name>
        <dbReference type="ChEBI" id="CHEBI:57792"/>
    </ligand>
</feature>
<comment type="cofactor">
    <cofactor evidence="12">
        <name>Mg(2+)</name>
        <dbReference type="ChEBI" id="CHEBI:18420"/>
    </cofactor>
    <cofactor evidence="12">
        <name>Mn(2+)</name>
        <dbReference type="ChEBI" id="CHEBI:29035"/>
    </cofactor>
</comment>
<feature type="binding site" evidence="12">
    <location>
        <position position="131"/>
    </location>
    <ligand>
        <name>1-deoxy-D-xylulose 5-phosphate</name>
        <dbReference type="ChEBI" id="CHEBI:57792"/>
    </ligand>
</feature>
<dbReference type="RefSeq" id="WP_245735206.1">
    <property type="nucleotide sequence ID" value="NZ_FOUU01000001.1"/>
</dbReference>
<dbReference type="GO" id="GO:0030145">
    <property type="term" value="F:manganese ion binding"/>
    <property type="evidence" value="ECO:0007669"/>
    <property type="project" value="TreeGrafter"/>
</dbReference>
<comment type="pathway">
    <text evidence="2 12">Isoprenoid biosynthesis; isopentenyl diphosphate biosynthesis via DXP pathway; isopentenyl diphosphate from 1-deoxy-D-xylulose 5-phosphate: step 1/6.</text>
</comment>
<dbReference type="GO" id="GO:0016853">
    <property type="term" value="F:isomerase activity"/>
    <property type="evidence" value="ECO:0007669"/>
    <property type="project" value="UniProtKB-KW"/>
</dbReference>
<dbReference type="Pfam" id="PF08436">
    <property type="entry name" value="DXP_redisom_C"/>
    <property type="match status" value="1"/>
</dbReference>
<dbReference type="InterPro" id="IPR026877">
    <property type="entry name" value="DXPR_C"/>
</dbReference>
<sequence length="394" mass="43379">MMGNTAKKNLVILGSTGSIGRSTLDIVSRFPDRFKVLALAAGKNVELLAEQIRMFRPQYAVIKDEKDIPRLARLLDSEALQVKLLSGTDGYRHIAALPEADLLVSAIVGAAGLLPTYDAVRAGKTIALANKETLVIAGKIITSEARKSGASILPVDSEHNAVFQALQGHRKDDVKRIILTASGGPFYNWPRDKIEKASPDQALKHPNWSMGAKITIDSATLMNKGLEIIEAHWLFEMPLERIAVVIHPESIIHSMVEYIDGSVIAQMAIPDMRIPIAYALSFPARLKIDLPILDLIELSRLSFLPPDEERFPCLRLAREACARGGTYPAVLNAANEVAVQAFLEKRIGFYDIPEVIQKTLEKHGGEALESLEQVLETDKWAREVSASIIAEKRR</sequence>
<dbReference type="STRING" id="39841.SAMN05660836_00117"/>
<evidence type="ECO:0000256" key="9">
    <source>
        <dbReference type="ARBA" id="ARBA00023229"/>
    </source>
</evidence>
<dbReference type="GO" id="GO:0070402">
    <property type="term" value="F:NADPH binding"/>
    <property type="evidence" value="ECO:0007669"/>
    <property type="project" value="InterPro"/>
</dbReference>
<dbReference type="InterPro" id="IPR036291">
    <property type="entry name" value="NAD(P)-bd_dom_sf"/>
</dbReference>
<evidence type="ECO:0000256" key="4">
    <source>
        <dbReference type="ARBA" id="ARBA00012366"/>
    </source>
</evidence>
<proteinExistence type="inferred from homology"/>
<dbReference type="UniPathway" id="UPA00056">
    <property type="reaction ID" value="UER00092"/>
</dbReference>
<evidence type="ECO:0000256" key="1">
    <source>
        <dbReference type="ARBA" id="ARBA00001941"/>
    </source>
</evidence>
<reference evidence="17" key="1">
    <citation type="submission" date="2016-10" db="EMBL/GenBank/DDBJ databases">
        <authorList>
            <person name="Varghese N."/>
            <person name="Submissions S."/>
        </authorList>
    </citation>
    <scope>NUCLEOTIDE SEQUENCE [LARGE SCALE GENOMIC DNA]</scope>
    <source>
        <strain evidence="17">DSM 9990</strain>
    </source>
</reference>
<feature type="binding site" evidence="12">
    <location>
        <position position="227"/>
    </location>
    <ligand>
        <name>Mn(2+)</name>
        <dbReference type="ChEBI" id="CHEBI:29035"/>
    </ligand>
</feature>
<feature type="binding site" evidence="12">
    <location>
        <position position="44"/>
    </location>
    <ligand>
        <name>NADPH</name>
        <dbReference type="ChEBI" id="CHEBI:57783"/>
    </ligand>
</feature>
<dbReference type="GO" id="GO:0030604">
    <property type="term" value="F:1-deoxy-D-xylulose-5-phosphate reductoisomerase activity"/>
    <property type="evidence" value="ECO:0007669"/>
    <property type="project" value="UniProtKB-UniRule"/>
</dbReference>
<keyword evidence="5 12" id="KW-0479">Metal-binding</keyword>
<evidence type="ECO:0000259" key="15">
    <source>
        <dbReference type="Pfam" id="PF13288"/>
    </source>
</evidence>
<dbReference type="SUPFAM" id="SSF69055">
    <property type="entry name" value="1-deoxy-D-xylulose-5-phosphate reductoisomerase, C-terminal domain"/>
    <property type="match status" value="1"/>
</dbReference>
<feature type="binding site" evidence="12">
    <location>
        <position position="158"/>
    </location>
    <ligand>
        <name>Mn(2+)</name>
        <dbReference type="ChEBI" id="CHEBI:29035"/>
    </ligand>
</feature>
<dbReference type="InterPro" id="IPR036169">
    <property type="entry name" value="DXPR_C_sf"/>
</dbReference>
<feature type="binding site" evidence="12">
    <location>
        <position position="211"/>
    </location>
    <ligand>
        <name>NADPH</name>
        <dbReference type="ChEBI" id="CHEBI:57783"/>
    </ligand>
</feature>
<dbReference type="Proteomes" id="UP000199611">
    <property type="component" value="Unassembled WGS sequence"/>
</dbReference>
<feature type="domain" description="DXP reductoisomerase C-terminal" evidence="15">
    <location>
        <begin position="267"/>
        <end position="383"/>
    </location>
</feature>